<evidence type="ECO:0000256" key="3">
    <source>
        <dbReference type="ARBA" id="ARBA00023004"/>
    </source>
</evidence>
<name>A0A395GQN9_9EURO</name>
<dbReference type="GO" id="GO:0006788">
    <property type="term" value="P:heme oxidation"/>
    <property type="evidence" value="ECO:0007669"/>
    <property type="project" value="InterPro"/>
</dbReference>
<dbReference type="Pfam" id="PF01126">
    <property type="entry name" value="Heme_oxygenase"/>
    <property type="match status" value="1"/>
</dbReference>
<dbReference type="Proteomes" id="UP000249402">
    <property type="component" value="Unassembled WGS sequence"/>
</dbReference>
<dbReference type="InterPro" id="IPR002051">
    <property type="entry name" value="Haem_Oase"/>
</dbReference>
<dbReference type="STRING" id="1448316.A0A395GQN9"/>
<dbReference type="InterPro" id="IPR016084">
    <property type="entry name" value="Haem_Oase-like_multi-hlx"/>
</dbReference>
<dbReference type="Gene3D" id="1.20.910.10">
    <property type="entry name" value="Heme oxygenase-like"/>
    <property type="match status" value="1"/>
</dbReference>
<evidence type="ECO:0000256" key="2">
    <source>
        <dbReference type="ARBA" id="ARBA00022723"/>
    </source>
</evidence>
<dbReference type="PANTHER" id="PTHR10720:SF0">
    <property type="entry name" value="HEME OXYGENASE"/>
    <property type="match status" value="1"/>
</dbReference>
<organism evidence="4 5">
    <name type="scientific">Aspergillus ibericus CBS 121593</name>
    <dbReference type="NCBI Taxonomy" id="1448316"/>
    <lineage>
        <taxon>Eukaryota</taxon>
        <taxon>Fungi</taxon>
        <taxon>Dikarya</taxon>
        <taxon>Ascomycota</taxon>
        <taxon>Pezizomycotina</taxon>
        <taxon>Eurotiomycetes</taxon>
        <taxon>Eurotiomycetidae</taxon>
        <taxon>Eurotiales</taxon>
        <taxon>Aspergillaceae</taxon>
        <taxon>Aspergillus</taxon>
        <taxon>Aspergillus subgen. Circumdati</taxon>
    </lineage>
</organism>
<dbReference type="RefSeq" id="XP_025572000.1">
    <property type="nucleotide sequence ID" value="XM_025714042.1"/>
</dbReference>
<protein>
    <recommendedName>
        <fullName evidence="6">Heme oxygenase-like protein</fullName>
    </recommendedName>
</protein>
<dbReference type="InterPro" id="IPR016053">
    <property type="entry name" value="Haem_Oase-like"/>
</dbReference>
<evidence type="ECO:0000313" key="4">
    <source>
        <dbReference type="EMBL" id="RAK97672.1"/>
    </source>
</evidence>
<dbReference type="PANTHER" id="PTHR10720">
    <property type="entry name" value="HEME OXYGENASE"/>
    <property type="match status" value="1"/>
</dbReference>
<dbReference type="VEuPathDB" id="FungiDB:BO80DRAFT_183314"/>
<keyword evidence="1" id="KW-0349">Heme</keyword>
<dbReference type="SUPFAM" id="SSF48613">
    <property type="entry name" value="Heme oxygenase-like"/>
    <property type="match status" value="1"/>
</dbReference>
<sequence>MPDIDLPSKIRSVIKEPHGVVNRLNTSRIPLCLPPNATSPILYALGFSRYAEIYLGFEEAWQTQLATPPITPSQSSMPPNERIRDILHKIYIPELQRSSRVKADLASLPKLPDTTQHRNSGQAFRRYINTRIQEKPHLIVAYAWIMYSAVFNGGRWIRGLLCDAGPEFWGLQEGKLHVWEEGRFPPPLSFWQIEGER</sequence>
<dbReference type="GO" id="GO:0004392">
    <property type="term" value="F:heme oxygenase (decyclizing) activity"/>
    <property type="evidence" value="ECO:0007669"/>
    <property type="project" value="InterPro"/>
</dbReference>
<dbReference type="CDD" id="cd19165">
    <property type="entry name" value="HemeO"/>
    <property type="match status" value="1"/>
</dbReference>
<evidence type="ECO:0000256" key="1">
    <source>
        <dbReference type="ARBA" id="ARBA00022617"/>
    </source>
</evidence>
<reference evidence="4 5" key="1">
    <citation type="submission" date="2018-02" db="EMBL/GenBank/DDBJ databases">
        <title>The genomes of Aspergillus section Nigri reveals drivers in fungal speciation.</title>
        <authorList>
            <consortium name="DOE Joint Genome Institute"/>
            <person name="Vesth T.C."/>
            <person name="Nybo J."/>
            <person name="Theobald S."/>
            <person name="Brandl J."/>
            <person name="Frisvad J.C."/>
            <person name="Nielsen K.F."/>
            <person name="Lyhne E.K."/>
            <person name="Kogle M.E."/>
            <person name="Kuo A."/>
            <person name="Riley R."/>
            <person name="Clum A."/>
            <person name="Nolan M."/>
            <person name="Lipzen A."/>
            <person name="Salamov A."/>
            <person name="Henrissat B."/>
            <person name="Wiebenga A."/>
            <person name="De vries R.P."/>
            <person name="Grigoriev I.V."/>
            <person name="Mortensen U.H."/>
            <person name="Andersen M.R."/>
            <person name="Baker S.E."/>
        </authorList>
    </citation>
    <scope>NUCLEOTIDE SEQUENCE [LARGE SCALE GENOMIC DNA]</scope>
    <source>
        <strain evidence="4 5">CBS 121593</strain>
    </source>
</reference>
<keyword evidence="5" id="KW-1185">Reference proteome</keyword>
<proteinExistence type="predicted"/>
<gene>
    <name evidence="4" type="ORF">BO80DRAFT_183314</name>
</gene>
<evidence type="ECO:0008006" key="6">
    <source>
        <dbReference type="Google" id="ProtNLM"/>
    </source>
</evidence>
<dbReference type="GeneID" id="37218907"/>
<keyword evidence="3" id="KW-0408">Iron</keyword>
<dbReference type="OrthoDB" id="652091at2759"/>
<dbReference type="GO" id="GO:0046872">
    <property type="term" value="F:metal ion binding"/>
    <property type="evidence" value="ECO:0007669"/>
    <property type="project" value="UniProtKB-KW"/>
</dbReference>
<keyword evidence="2" id="KW-0479">Metal-binding</keyword>
<dbReference type="EMBL" id="KZ824460">
    <property type="protein sequence ID" value="RAK97672.1"/>
    <property type="molecule type" value="Genomic_DNA"/>
</dbReference>
<accession>A0A395GQN9</accession>
<dbReference type="AlphaFoldDB" id="A0A395GQN9"/>
<evidence type="ECO:0000313" key="5">
    <source>
        <dbReference type="Proteomes" id="UP000249402"/>
    </source>
</evidence>